<gene>
    <name evidence="2" type="ORF">INT48_008431</name>
</gene>
<sequence length="104" mass="12439">MSDYIPDESDPAYEERCATADETRTKLHQRYKLCPTCQKLIDQVVSEQKEALRFQNINRTVFQSLEDRHINKRPSRGQYIFKGVMWVMTHLLTLIFTYYGKYKI</sequence>
<keyword evidence="1" id="KW-0812">Transmembrane</keyword>
<evidence type="ECO:0000313" key="2">
    <source>
        <dbReference type="EMBL" id="KAG2233641.1"/>
    </source>
</evidence>
<name>A0A8H7SSP1_9FUNG</name>
<protein>
    <submittedName>
        <fullName evidence="2">Uncharacterized protein</fullName>
    </submittedName>
</protein>
<proteinExistence type="predicted"/>
<keyword evidence="3" id="KW-1185">Reference proteome</keyword>
<dbReference type="Proteomes" id="UP000613177">
    <property type="component" value="Unassembled WGS sequence"/>
</dbReference>
<accession>A0A8H7SSP1</accession>
<dbReference type="AlphaFoldDB" id="A0A8H7SSP1"/>
<dbReference type="EMBL" id="JAEPRE010000073">
    <property type="protein sequence ID" value="KAG2233641.1"/>
    <property type="molecule type" value="Genomic_DNA"/>
</dbReference>
<organism evidence="2 3">
    <name type="scientific">Thamnidium elegans</name>
    <dbReference type="NCBI Taxonomy" id="101142"/>
    <lineage>
        <taxon>Eukaryota</taxon>
        <taxon>Fungi</taxon>
        <taxon>Fungi incertae sedis</taxon>
        <taxon>Mucoromycota</taxon>
        <taxon>Mucoromycotina</taxon>
        <taxon>Mucoromycetes</taxon>
        <taxon>Mucorales</taxon>
        <taxon>Mucorineae</taxon>
        <taxon>Mucoraceae</taxon>
        <taxon>Thamnidium</taxon>
    </lineage>
</organism>
<evidence type="ECO:0000256" key="1">
    <source>
        <dbReference type="SAM" id="Phobius"/>
    </source>
</evidence>
<keyword evidence="1" id="KW-1133">Transmembrane helix</keyword>
<comment type="caution">
    <text evidence="2">The sequence shown here is derived from an EMBL/GenBank/DDBJ whole genome shotgun (WGS) entry which is preliminary data.</text>
</comment>
<evidence type="ECO:0000313" key="3">
    <source>
        <dbReference type="Proteomes" id="UP000613177"/>
    </source>
</evidence>
<keyword evidence="1" id="KW-0472">Membrane</keyword>
<reference evidence="2" key="1">
    <citation type="submission" date="2021-01" db="EMBL/GenBank/DDBJ databases">
        <title>Metabolic potential, ecology and presence of endohyphal bacteria is reflected in genomic diversity of Mucoromycotina.</title>
        <authorList>
            <person name="Muszewska A."/>
            <person name="Okrasinska A."/>
            <person name="Steczkiewicz K."/>
            <person name="Drgas O."/>
            <person name="Orlowska M."/>
            <person name="Perlinska-Lenart U."/>
            <person name="Aleksandrzak-Piekarczyk T."/>
            <person name="Szatraj K."/>
            <person name="Zielenkiewicz U."/>
            <person name="Pilsyk S."/>
            <person name="Malc E."/>
            <person name="Mieczkowski P."/>
            <person name="Kruszewska J.S."/>
            <person name="Biernat P."/>
            <person name="Pawlowska J."/>
        </authorList>
    </citation>
    <scope>NUCLEOTIDE SEQUENCE</scope>
    <source>
        <strain evidence="2">WA0000018081</strain>
    </source>
</reference>
<feature type="transmembrane region" description="Helical" evidence="1">
    <location>
        <begin position="79"/>
        <end position="99"/>
    </location>
</feature>